<dbReference type="Proteomes" id="UP001177003">
    <property type="component" value="Chromosome 7"/>
</dbReference>
<evidence type="ECO:0000313" key="2">
    <source>
        <dbReference type="Proteomes" id="UP001177003"/>
    </source>
</evidence>
<name>A0AA35ZMX0_LACSI</name>
<proteinExistence type="predicted"/>
<evidence type="ECO:0000313" key="1">
    <source>
        <dbReference type="EMBL" id="CAI9295114.1"/>
    </source>
</evidence>
<reference evidence="1" key="1">
    <citation type="submission" date="2023-04" db="EMBL/GenBank/DDBJ databases">
        <authorList>
            <person name="Vijverberg K."/>
            <person name="Xiong W."/>
            <person name="Schranz E."/>
        </authorList>
    </citation>
    <scope>NUCLEOTIDE SEQUENCE</scope>
</reference>
<organism evidence="1 2">
    <name type="scientific">Lactuca saligna</name>
    <name type="common">Willowleaf lettuce</name>
    <dbReference type="NCBI Taxonomy" id="75948"/>
    <lineage>
        <taxon>Eukaryota</taxon>
        <taxon>Viridiplantae</taxon>
        <taxon>Streptophyta</taxon>
        <taxon>Embryophyta</taxon>
        <taxon>Tracheophyta</taxon>
        <taxon>Spermatophyta</taxon>
        <taxon>Magnoliopsida</taxon>
        <taxon>eudicotyledons</taxon>
        <taxon>Gunneridae</taxon>
        <taxon>Pentapetalae</taxon>
        <taxon>asterids</taxon>
        <taxon>campanulids</taxon>
        <taxon>Asterales</taxon>
        <taxon>Asteraceae</taxon>
        <taxon>Cichorioideae</taxon>
        <taxon>Cichorieae</taxon>
        <taxon>Lactucinae</taxon>
        <taxon>Lactuca</taxon>
    </lineage>
</organism>
<protein>
    <submittedName>
        <fullName evidence="1">Uncharacterized protein</fullName>
    </submittedName>
</protein>
<dbReference type="EMBL" id="OX465083">
    <property type="protein sequence ID" value="CAI9295114.1"/>
    <property type="molecule type" value="Genomic_DNA"/>
</dbReference>
<keyword evidence="2" id="KW-1185">Reference proteome</keyword>
<gene>
    <name evidence="1" type="ORF">LSALG_LOCUS34072</name>
</gene>
<accession>A0AA35ZMX0</accession>
<dbReference type="AlphaFoldDB" id="A0AA35ZMX0"/>
<sequence>MLPFPLPYSAIPTLLSFVLSHSRRIGLSHTLQYDHLFLLLPLNSLSESISTPLSATHHRYHDHHQNQVSDTHSSAAMPLHHRPIRHSSVIGGEISRIIPTRFKVPSNSPGTHTNIEHQLSISFWSLKHLTTIDKCPLSEI</sequence>